<feature type="chain" id="PRO_5046438404" evidence="13">
    <location>
        <begin position="36"/>
        <end position="819"/>
    </location>
</feature>
<keyword evidence="3 11" id="KW-1134">Transmembrane beta strand</keyword>
<keyword evidence="8 12" id="KW-0798">TonB box</keyword>
<accession>A0ABV8SN69</accession>
<dbReference type="SUPFAM" id="SSF56935">
    <property type="entry name" value="Porins"/>
    <property type="match status" value="1"/>
</dbReference>
<dbReference type="Pfam" id="PF00593">
    <property type="entry name" value="TonB_dep_Rec_b-barrel"/>
    <property type="match status" value="1"/>
</dbReference>
<evidence type="ECO:0000256" key="8">
    <source>
        <dbReference type="ARBA" id="ARBA00023077"/>
    </source>
</evidence>
<evidence type="ECO:0000256" key="11">
    <source>
        <dbReference type="PROSITE-ProRule" id="PRU01360"/>
    </source>
</evidence>
<keyword evidence="15" id="KW-0675">Receptor</keyword>
<keyword evidence="7" id="KW-0406">Ion transport</keyword>
<keyword evidence="2 11" id="KW-0813">Transport</keyword>
<dbReference type="Proteomes" id="UP001595904">
    <property type="component" value="Unassembled WGS sequence"/>
</dbReference>
<dbReference type="PANTHER" id="PTHR32552:SF81">
    <property type="entry name" value="TONB-DEPENDENT OUTER MEMBRANE RECEPTOR"/>
    <property type="match status" value="1"/>
</dbReference>
<evidence type="ECO:0000259" key="14">
    <source>
        <dbReference type="SMART" id="SM00965"/>
    </source>
</evidence>
<keyword evidence="13" id="KW-0732">Signal</keyword>
<evidence type="ECO:0000256" key="1">
    <source>
        <dbReference type="ARBA" id="ARBA00004571"/>
    </source>
</evidence>
<dbReference type="EMBL" id="JBHSDU010000001">
    <property type="protein sequence ID" value="MFC4307944.1"/>
    <property type="molecule type" value="Genomic_DNA"/>
</dbReference>
<dbReference type="SMART" id="SM00965">
    <property type="entry name" value="STN"/>
    <property type="match status" value="1"/>
</dbReference>
<keyword evidence="16" id="KW-1185">Reference proteome</keyword>
<reference evidence="16" key="1">
    <citation type="journal article" date="2019" name="Int. J. Syst. Evol. Microbiol.">
        <title>The Global Catalogue of Microorganisms (GCM) 10K type strain sequencing project: providing services to taxonomists for standard genome sequencing and annotation.</title>
        <authorList>
            <consortium name="The Broad Institute Genomics Platform"/>
            <consortium name="The Broad Institute Genome Sequencing Center for Infectious Disease"/>
            <person name="Wu L."/>
            <person name="Ma J."/>
        </authorList>
    </citation>
    <scope>NUCLEOTIDE SEQUENCE [LARGE SCALE GENOMIC DNA]</scope>
    <source>
        <strain evidence="16">CGMCC 1.10759</strain>
    </source>
</reference>
<dbReference type="PANTHER" id="PTHR32552">
    <property type="entry name" value="FERRICHROME IRON RECEPTOR-RELATED"/>
    <property type="match status" value="1"/>
</dbReference>
<dbReference type="InterPro" id="IPR039426">
    <property type="entry name" value="TonB-dep_rcpt-like"/>
</dbReference>
<dbReference type="InterPro" id="IPR012910">
    <property type="entry name" value="Plug_dom"/>
</dbReference>
<dbReference type="RefSeq" id="WP_380594645.1">
    <property type="nucleotide sequence ID" value="NZ_JBHSDU010000001.1"/>
</dbReference>
<comment type="subcellular location">
    <subcellularLocation>
        <location evidence="1 11">Cell outer membrane</location>
        <topology evidence="1 11">Multi-pass membrane protein</topology>
    </subcellularLocation>
</comment>
<comment type="caution">
    <text evidence="15">The sequence shown here is derived from an EMBL/GenBank/DDBJ whole genome shotgun (WGS) entry which is preliminary data.</text>
</comment>
<sequence>MSSKKQLSNNSIARSLRKTLMVAALGALLSQNAVAEEARQRVDIPAQPAVDALNAFSRESGLRLLFPYDAIENKQIRAIQGELTTEEVLDRLLIQVGLIIASREGNVVTLRVPESKSSTMTVEEVIVTATHRAQTLSEVPIAATALTQDDLVSAGATRVQDVVRYSPGFSITSAGANRDRIAVRGIATSQGGVLQQATVGQFVDEIVTDSGTGATTTLDSRLFDVQRVELLRGPQGTLFGSGSLSGAMRIITNKPDLEEFHVTTEVRGESTQDGDEGGGLSGMLNVPLVAGKLGVRAVAYGHDEGGYIDNVRRNEKDVNSERVRGGRLIVAAQPLERLSLQATVLHQDSKTYGTYGSVVTPGLGARVGDYQTVQYLNARNELEFSAANFVAQVDLGFASLLSSTSYSEREFNITDDGTAYLTVISRALGVPGGLTTPTPLWTPSSQHQFAQEIRLASTGEHVLDWTVGAIYIDRGTRSGQWLTAPELVPLVGSGTLFALDVRSEQSEKALFGEVSWDVTGRFNATAGLRASRTSVGFDTIAQGYLATGSFTLTNNFFGDKEADTVTPRLALSYAFSDDARVYAQASKGFRTGGPNLTASTLFGIPSTYEPDWLWNYELGLKSHWLDRRLVLNAAVYYIDWQDLQLGLSTNGVSYTGNVGAAGSYGVEIETLWRMSQRWTLGSSLFGGRAKLTEDISMAGAVGIRSGARLPATPEFTSTTYLQFQPTKATTLRAEHGYVGASYAGFNATGPKLGDYHLVNLRGTLRVSAIDFMLYVDNVLNEDASTLGTPLSTLAGQQLTPATAYQLRPRTYGFEARYEF</sequence>
<evidence type="ECO:0000256" key="9">
    <source>
        <dbReference type="ARBA" id="ARBA00023136"/>
    </source>
</evidence>
<evidence type="ECO:0000256" key="3">
    <source>
        <dbReference type="ARBA" id="ARBA00022452"/>
    </source>
</evidence>
<evidence type="ECO:0000313" key="15">
    <source>
        <dbReference type="EMBL" id="MFC4307944.1"/>
    </source>
</evidence>
<evidence type="ECO:0000256" key="5">
    <source>
        <dbReference type="ARBA" id="ARBA00022692"/>
    </source>
</evidence>
<evidence type="ECO:0000256" key="7">
    <source>
        <dbReference type="ARBA" id="ARBA00023065"/>
    </source>
</evidence>
<dbReference type="Gene3D" id="3.55.50.30">
    <property type="match status" value="1"/>
</dbReference>
<evidence type="ECO:0000256" key="6">
    <source>
        <dbReference type="ARBA" id="ARBA00023004"/>
    </source>
</evidence>
<evidence type="ECO:0000256" key="4">
    <source>
        <dbReference type="ARBA" id="ARBA00022496"/>
    </source>
</evidence>
<dbReference type="InterPro" id="IPR000531">
    <property type="entry name" value="Beta-barrel_TonB"/>
</dbReference>
<dbReference type="Pfam" id="PF07715">
    <property type="entry name" value="Plug"/>
    <property type="match status" value="1"/>
</dbReference>
<dbReference type="Gene3D" id="2.40.170.20">
    <property type="entry name" value="TonB-dependent receptor, beta-barrel domain"/>
    <property type="match status" value="1"/>
</dbReference>
<organism evidence="15 16">
    <name type="scientific">Steroidobacter flavus</name>
    <dbReference type="NCBI Taxonomy" id="1842136"/>
    <lineage>
        <taxon>Bacteria</taxon>
        <taxon>Pseudomonadati</taxon>
        <taxon>Pseudomonadota</taxon>
        <taxon>Gammaproteobacteria</taxon>
        <taxon>Steroidobacterales</taxon>
        <taxon>Steroidobacteraceae</taxon>
        <taxon>Steroidobacter</taxon>
    </lineage>
</organism>
<keyword evidence="5 11" id="KW-0812">Transmembrane</keyword>
<protein>
    <submittedName>
        <fullName evidence="15">TonB-dependent receptor domain-containing protein</fullName>
    </submittedName>
</protein>
<keyword evidence="10 11" id="KW-0998">Cell outer membrane</keyword>
<evidence type="ECO:0000256" key="12">
    <source>
        <dbReference type="RuleBase" id="RU003357"/>
    </source>
</evidence>
<evidence type="ECO:0000256" key="2">
    <source>
        <dbReference type="ARBA" id="ARBA00022448"/>
    </source>
</evidence>
<proteinExistence type="inferred from homology"/>
<dbReference type="PROSITE" id="PS52016">
    <property type="entry name" value="TONB_DEPENDENT_REC_3"/>
    <property type="match status" value="1"/>
</dbReference>
<comment type="similarity">
    <text evidence="11 12">Belongs to the TonB-dependent receptor family.</text>
</comment>
<dbReference type="InterPro" id="IPR036942">
    <property type="entry name" value="Beta-barrel_TonB_sf"/>
</dbReference>
<keyword evidence="9 11" id="KW-0472">Membrane</keyword>
<keyword evidence="4" id="KW-0410">Iron transport</keyword>
<gene>
    <name evidence="15" type="ORF">ACFPN2_02515</name>
</gene>
<evidence type="ECO:0000256" key="10">
    <source>
        <dbReference type="ARBA" id="ARBA00023237"/>
    </source>
</evidence>
<evidence type="ECO:0000256" key="13">
    <source>
        <dbReference type="SAM" id="SignalP"/>
    </source>
</evidence>
<name>A0ABV8SN69_9GAMM</name>
<evidence type="ECO:0000313" key="16">
    <source>
        <dbReference type="Proteomes" id="UP001595904"/>
    </source>
</evidence>
<feature type="domain" description="Secretin/TonB short N-terminal" evidence="14">
    <location>
        <begin position="62"/>
        <end position="113"/>
    </location>
</feature>
<dbReference type="InterPro" id="IPR011662">
    <property type="entry name" value="Secretin/TonB_short_N"/>
</dbReference>
<feature type="signal peptide" evidence="13">
    <location>
        <begin position="1"/>
        <end position="35"/>
    </location>
</feature>
<keyword evidence="6" id="KW-0408">Iron</keyword>